<accession>A0A5E4N5M2</accession>
<protein>
    <submittedName>
        <fullName evidence="1">Uncharacterized protein</fullName>
    </submittedName>
</protein>
<evidence type="ECO:0000313" key="1">
    <source>
        <dbReference type="EMBL" id="VVC37891.1"/>
    </source>
</evidence>
<dbReference type="EMBL" id="CABPRJ010001457">
    <property type="protein sequence ID" value="VVC37891.1"/>
    <property type="molecule type" value="Genomic_DNA"/>
</dbReference>
<dbReference type="AlphaFoldDB" id="A0A5E4N5M2"/>
<organism evidence="1 2">
    <name type="scientific">Cinara cedri</name>
    <dbReference type="NCBI Taxonomy" id="506608"/>
    <lineage>
        <taxon>Eukaryota</taxon>
        <taxon>Metazoa</taxon>
        <taxon>Ecdysozoa</taxon>
        <taxon>Arthropoda</taxon>
        <taxon>Hexapoda</taxon>
        <taxon>Insecta</taxon>
        <taxon>Pterygota</taxon>
        <taxon>Neoptera</taxon>
        <taxon>Paraneoptera</taxon>
        <taxon>Hemiptera</taxon>
        <taxon>Sternorrhyncha</taxon>
        <taxon>Aphidomorpha</taxon>
        <taxon>Aphidoidea</taxon>
        <taxon>Aphididae</taxon>
        <taxon>Lachninae</taxon>
        <taxon>Cinara</taxon>
    </lineage>
</organism>
<evidence type="ECO:0000313" key="2">
    <source>
        <dbReference type="Proteomes" id="UP000325440"/>
    </source>
</evidence>
<proteinExistence type="predicted"/>
<name>A0A5E4N5M2_9HEMI</name>
<keyword evidence="2" id="KW-1185">Reference proteome</keyword>
<sequence length="238" mass="28069">MSVFLTVVNDPLLIVLRSTINLKTCRRSTNYSPSARFDNRLVYSDRSRESSSSDYGGHVRHRARLYQISISEWPQVFKVENVLPLRCNVIDEEQFKRRCCRRNKVWYQVHGSIKQKFSCSSRVQVFQEGCRRIYEGLWRWLIYYYYMTDEKKYKHLNIRIMALCLSLISTLSSAAVAHQNEISSQRLNVFPDKSREAVMRKRPIAKKIGKTGERWSVKNNEEPPKLVEVPNNIIPLYL</sequence>
<gene>
    <name evidence="1" type="ORF">CINCED_3A009795</name>
</gene>
<reference evidence="1 2" key="1">
    <citation type="submission" date="2019-08" db="EMBL/GenBank/DDBJ databases">
        <authorList>
            <person name="Alioto T."/>
            <person name="Alioto T."/>
            <person name="Gomez Garrido J."/>
        </authorList>
    </citation>
    <scope>NUCLEOTIDE SEQUENCE [LARGE SCALE GENOMIC DNA]</scope>
</reference>
<dbReference type="Proteomes" id="UP000325440">
    <property type="component" value="Unassembled WGS sequence"/>
</dbReference>